<dbReference type="EMBL" id="BQKI01000095">
    <property type="protein sequence ID" value="GJN37425.1"/>
    <property type="molecule type" value="Genomic_DNA"/>
</dbReference>
<protein>
    <submittedName>
        <fullName evidence="2">Uncharacterized protein</fullName>
    </submittedName>
</protein>
<evidence type="ECO:0000313" key="3">
    <source>
        <dbReference type="Proteomes" id="UP001054889"/>
    </source>
</evidence>
<dbReference type="Proteomes" id="UP001054889">
    <property type="component" value="Unassembled WGS sequence"/>
</dbReference>
<reference evidence="2" key="2">
    <citation type="submission" date="2021-12" db="EMBL/GenBank/DDBJ databases">
        <title>Resequencing data analysis of finger millet.</title>
        <authorList>
            <person name="Hatakeyama M."/>
            <person name="Aluri S."/>
            <person name="Balachadran M.T."/>
            <person name="Sivarajan S.R."/>
            <person name="Poveda L."/>
            <person name="Shimizu-Inatsugi R."/>
            <person name="Schlapbach R."/>
            <person name="Sreeman S.M."/>
            <person name="Shimizu K.K."/>
        </authorList>
    </citation>
    <scope>NUCLEOTIDE SEQUENCE</scope>
</reference>
<evidence type="ECO:0000256" key="1">
    <source>
        <dbReference type="SAM" id="MobiDB-lite"/>
    </source>
</evidence>
<gene>
    <name evidence="2" type="primary">gb26378</name>
    <name evidence="2" type="ORF">PR202_gb26378</name>
</gene>
<proteinExistence type="predicted"/>
<dbReference type="PANTHER" id="PTHR35356:SF1">
    <property type="entry name" value="OS01G0157500 PROTEIN"/>
    <property type="match status" value="1"/>
</dbReference>
<keyword evidence="3" id="KW-1185">Reference proteome</keyword>
<sequence>MGAARLIARRGEAAPESADDDLGGDPDVQGAMEWMEKAEALAIGAHDRVEAARGHLGAAALLRVLKDESGGGGEDAVPWEQSPCLSERLNGVMEVSLALSKAVDLVDATTAASKAAFGSSGGTD</sequence>
<reference evidence="2" key="1">
    <citation type="journal article" date="2018" name="DNA Res.">
        <title>Multiple hybrid de novo genome assembly of finger millet, an orphan allotetraploid crop.</title>
        <authorList>
            <person name="Hatakeyama M."/>
            <person name="Aluri S."/>
            <person name="Balachadran M.T."/>
            <person name="Sivarajan S.R."/>
            <person name="Patrignani A."/>
            <person name="Gruter S."/>
            <person name="Poveda L."/>
            <person name="Shimizu-Inatsugi R."/>
            <person name="Baeten J."/>
            <person name="Francoijs K.J."/>
            <person name="Nataraja K.N."/>
            <person name="Reddy Y.A.N."/>
            <person name="Phadnis S."/>
            <person name="Ravikumar R.L."/>
            <person name="Schlapbach R."/>
            <person name="Sreeman S.M."/>
            <person name="Shimizu K.K."/>
        </authorList>
    </citation>
    <scope>NUCLEOTIDE SEQUENCE</scope>
</reference>
<organism evidence="2 3">
    <name type="scientific">Eleusine coracana subsp. coracana</name>
    <dbReference type="NCBI Taxonomy" id="191504"/>
    <lineage>
        <taxon>Eukaryota</taxon>
        <taxon>Viridiplantae</taxon>
        <taxon>Streptophyta</taxon>
        <taxon>Embryophyta</taxon>
        <taxon>Tracheophyta</taxon>
        <taxon>Spermatophyta</taxon>
        <taxon>Magnoliopsida</taxon>
        <taxon>Liliopsida</taxon>
        <taxon>Poales</taxon>
        <taxon>Poaceae</taxon>
        <taxon>PACMAD clade</taxon>
        <taxon>Chloridoideae</taxon>
        <taxon>Cynodonteae</taxon>
        <taxon>Eleusininae</taxon>
        <taxon>Eleusine</taxon>
    </lineage>
</organism>
<dbReference type="AlphaFoldDB" id="A0AAV5FSI8"/>
<dbReference type="PANTHER" id="PTHR35356">
    <property type="entry name" value="OS01G0156300 PROTEIN-RELATED"/>
    <property type="match status" value="1"/>
</dbReference>
<name>A0AAV5FSI8_ELECO</name>
<comment type="caution">
    <text evidence="2">The sequence shown here is derived from an EMBL/GenBank/DDBJ whole genome shotgun (WGS) entry which is preliminary data.</text>
</comment>
<accession>A0AAV5FSI8</accession>
<feature type="region of interest" description="Disordered" evidence="1">
    <location>
        <begin position="1"/>
        <end position="28"/>
    </location>
</feature>
<dbReference type="InterPro" id="IPR010535">
    <property type="entry name" value="DUF1110"/>
</dbReference>
<evidence type="ECO:0000313" key="2">
    <source>
        <dbReference type="EMBL" id="GJN37425.1"/>
    </source>
</evidence>